<dbReference type="AlphaFoldDB" id="A0AAD8BT32"/>
<accession>A0AAD8BT32</accession>
<dbReference type="GO" id="GO:0012505">
    <property type="term" value="C:endomembrane system"/>
    <property type="evidence" value="ECO:0007669"/>
    <property type="project" value="UniProtKB-SubCell"/>
</dbReference>
<feature type="transmembrane region" description="Helical" evidence="7">
    <location>
        <begin position="124"/>
        <end position="150"/>
    </location>
</feature>
<name>A0AAD8BT32_BIOPF</name>
<dbReference type="PANTHER" id="PTHR12479">
    <property type="entry name" value="LYSOSOMAL-ASSOCIATED TRANSMEMBRANE PROTEIN"/>
    <property type="match status" value="1"/>
</dbReference>
<dbReference type="InterPro" id="IPR051115">
    <property type="entry name" value="LAPTM_transporter"/>
</dbReference>
<evidence type="ECO:0000256" key="3">
    <source>
        <dbReference type="ARBA" id="ARBA00022448"/>
    </source>
</evidence>
<comment type="subcellular location">
    <subcellularLocation>
        <location evidence="1">Endomembrane system</location>
        <topology evidence="1">Multi-pass membrane protein</topology>
    </subcellularLocation>
</comment>
<evidence type="ECO:0000256" key="7">
    <source>
        <dbReference type="SAM" id="Phobius"/>
    </source>
</evidence>
<gene>
    <name evidence="8" type="ORF">Bpfe_011401</name>
</gene>
<protein>
    <submittedName>
        <fullName evidence="8">Lysosomal-associated transmembrane protein 4B</fullName>
    </submittedName>
</protein>
<keyword evidence="9" id="KW-1185">Reference proteome</keyword>
<organism evidence="8 9">
    <name type="scientific">Biomphalaria pfeifferi</name>
    <name type="common">Bloodfluke planorb</name>
    <name type="synonym">Freshwater snail</name>
    <dbReference type="NCBI Taxonomy" id="112525"/>
    <lineage>
        <taxon>Eukaryota</taxon>
        <taxon>Metazoa</taxon>
        <taxon>Spiralia</taxon>
        <taxon>Lophotrochozoa</taxon>
        <taxon>Mollusca</taxon>
        <taxon>Gastropoda</taxon>
        <taxon>Heterobranchia</taxon>
        <taxon>Euthyneura</taxon>
        <taxon>Panpulmonata</taxon>
        <taxon>Hygrophila</taxon>
        <taxon>Lymnaeoidea</taxon>
        <taxon>Planorbidae</taxon>
        <taxon>Biomphalaria</taxon>
    </lineage>
</organism>
<dbReference type="InterPro" id="IPR004687">
    <property type="entry name" value="LAPTM4/5"/>
</dbReference>
<keyword evidence="5 7" id="KW-1133">Transmembrane helix</keyword>
<proteinExistence type="inferred from homology"/>
<keyword evidence="3" id="KW-0813">Transport</keyword>
<evidence type="ECO:0000256" key="4">
    <source>
        <dbReference type="ARBA" id="ARBA00022692"/>
    </source>
</evidence>
<evidence type="ECO:0000256" key="5">
    <source>
        <dbReference type="ARBA" id="ARBA00022989"/>
    </source>
</evidence>
<dbReference type="PANTHER" id="PTHR12479:SF10">
    <property type="entry name" value="LYSOSOMAL-ASSOCIATED TRANSMEMBRANE PROTEIN"/>
    <property type="match status" value="1"/>
</dbReference>
<dbReference type="Pfam" id="PF03821">
    <property type="entry name" value="Mtp"/>
    <property type="match status" value="2"/>
</dbReference>
<feature type="transmembrane region" description="Helical" evidence="7">
    <location>
        <begin position="178"/>
        <end position="202"/>
    </location>
</feature>
<dbReference type="GO" id="GO:0005765">
    <property type="term" value="C:lysosomal membrane"/>
    <property type="evidence" value="ECO:0007669"/>
    <property type="project" value="TreeGrafter"/>
</dbReference>
<comment type="similarity">
    <text evidence="2">Belongs to the LAPTM4/LAPTM5 transporter family.</text>
</comment>
<keyword evidence="6 7" id="KW-0472">Membrane</keyword>
<feature type="transmembrane region" description="Helical" evidence="7">
    <location>
        <begin position="96"/>
        <end position="118"/>
    </location>
</feature>
<feature type="transmembrane region" description="Helical" evidence="7">
    <location>
        <begin position="29"/>
        <end position="51"/>
    </location>
</feature>
<evidence type="ECO:0000256" key="6">
    <source>
        <dbReference type="ARBA" id="ARBA00023136"/>
    </source>
</evidence>
<evidence type="ECO:0000313" key="8">
    <source>
        <dbReference type="EMBL" id="KAK0059325.1"/>
    </source>
</evidence>
<evidence type="ECO:0000313" key="9">
    <source>
        <dbReference type="Proteomes" id="UP001233172"/>
    </source>
</evidence>
<evidence type="ECO:0000256" key="1">
    <source>
        <dbReference type="ARBA" id="ARBA00004127"/>
    </source>
</evidence>
<comment type="caution">
    <text evidence="8">The sequence shown here is derived from an EMBL/GenBank/DDBJ whole genome shotgun (WGS) entry which is preliminary data.</text>
</comment>
<reference evidence="8" key="1">
    <citation type="journal article" date="2023" name="PLoS Negl. Trop. Dis.">
        <title>A genome sequence for Biomphalaria pfeifferi, the major vector snail for the human-infecting parasite Schistosoma mansoni.</title>
        <authorList>
            <person name="Bu L."/>
            <person name="Lu L."/>
            <person name="Laidemitt M.R."/>
            <person name="Zhang S.M."/>
            <person name="Mutuku M."/>
            <person name="Mkoji G."/>
            <person name="Steinauer M."/>
            <person name="Loker E.S."/>
        </authorList>
    </citation>
    <scope>NUCLEOTIDE SEQUENCE</scope>
    <source>
        <strain evidence="8">KasaAsao</strain>
    </source>
</reference>
<sequence length="254" mass="28631">MTKQSSQLPGVDPRSFRCCLCCHVKTGTLFYGILIGLVHLVFLGFLIFATIRPDILVPNSYQQPYDGIIVVQAENGNFIPNFSDEQFKQPISKDNLCVMFGITLVCLISTVALVYGVARNLASYLMPFFCLQVFDFCLSCLTVVGCFTYAPNVKKWMEDQGLQNVPVMNRLMCLDSDYLMLLFVTCLILVLSIKAYLIGMVWSCYKFIQLHVASRSVVREYAVDPDTEMLLPPCYEEAIKVPSNYPQPPAYSSQ</sequence>
<reference evidence="8" key="2">
    <citation type="submission" date="2023-04" db="EMBL/GenBank/DDBJ databases">
        <authorList>
            <person name="Bu L."/>
            <person name="Lu L."/>
            <person name="Laidemitt M.R."/>
            <person name="Zhang S.M."/>
            <person name="Mutuku M."/>
            <person name="Mkoji G."/>
            <person name="Steinauer M."/>
            <person name="Loker E.S."/>
        </authorList>
    </citation>
    <scope>NUCLEOTIDE SEQUENCE</scope>
    <source>
        <strain evidence="8">KasaAsao</strain>
        <tissue evidence="8">Whole Snail</tissue>
    </source>
</reference>
<evidence type="ECO:0000256" key="2">
    <source>
        <dbReference type="ARBA" id="ARBA00010076"/>
    </source>
</evidence>
<dbReference type="EMBL" id="JASAOG010000043">
    <property type="protein sequence ID" value="KAK0059325.1"/>
    <property type="molecule type" value="Genomic_DNA"/>
</dbReference>
<dbReference type="Proteomes" id="UP001233172">
    <property type="component" value="Unassembled WGS sequence"/>
</dbReference>
<keyword evidence="4 7" id="KW-0812">Transmembrane</keyword>